<gene>
    <name evidence="3" type="ORF">PCOR1329_LOCUS71012</name>
</gene>
<evidence type="ECO:0000313" key="4">
    <source>
        <dbReference type="Proteomes" id="UP001189429"/>
    </source>
</evidence>
<accession>A0ABN9WVN6</accession>
<sequence>MFASRQVVSNVSKHEKAEEEARFLKNNLMNILDCYDKDEDQSIGPEEFTTFFNNPEVQNLLGRFGTKVGGILSLKPVLFEQTDKLTFPELLDTIMRLRGENKAEVTDIMELREFIRQCNAETKQYLRKYLGGEAPMETTDSTVHSAFLSRGTTLQISSPMASAAADTTDAASWEAISERIDRIESMCLARKESDEELRARLEHLEQVLQRLAEQFGGAEADIT</sequence>
<proteinExistence type="predicted"/>
<dbReference type="InterPro" id="IPR018247">
    <property type="entry name" value="EF_Hand_1_Ca_BS"/>
</dbReference>
<reference evidence="3" key="1">
    <citation type="submission" date="2023-10" db="EMBL/GenBank/DDBJ databases">
        <authorList>
            <person name="Chen Y."/>
            <person name="Shah S."/>
            <person name="Dougan E. K."/>
            <person name="Thang M."/>
            <person name="Chan C."/>
        </authorList>
    </citation>
    <scope>NUCLEOTIDE SEQUENCE [LARGE SCALE GENOMIC DNA]</scope>
</reference>
<dbReference type="InterPro" id="IPR002048">
    <property type="entry name" value="EF_hand_dom"/>
</dbReference>
<dbReference type="Proteomes" id="UP001189429">
    <property type="component" value="Unassembled WGS sequence"/>
</dbReference>
<name>A0ABN9WVN6_9DINO</name>
<feature type="domain" description="EF-hand" evidence="2">
    <location>
        <begin position="23"/>
        <end position="58"/>
    </location>
</feature>
<feature type="coiled-coil region" evidence="1">
    <location>
        <begin position="194"/>
        <end position="221"/>
    </location>
</feature>
<keyword evidence="4" id="KW-1185">Reference proteome</keyword>
<dbReference type="PROSITE" id="PS50222">
    <property type="entry name" value="EF_HAND_2"/>
    <property type="match status" value="1"/>
</dbReference>
<dbReference type="EMBL" id="CAUYUJ010019403">
    <property type="protein sequence ID" value="CAK0890921.1"/>
    <property type="molecule type" value="Genomic_DNA"/>
</dbReference>
<dbReference type="PROSITE" id="PS00018">
    <property type="entry name" value="EF_HAND_1"/>
    <property type="match status" value="1"/>
</dbReference>
<evidence type="ECO:0000259" key="2">
    <source>
        <dbReference type="PROSITE" id="PS50222"/>
    </source>
</evidence>
<evidence type="ECO:0000256" key="1">
    <source>
        <dbReference type="SAM" id="Coils"/>
    </source>
</evidence>
<protein>
    <recommendedName>
        <fullName evidence="2">EF-hand domain-containing protein</fullName>
    </recommendedName>
</protein>
<keyword evidence="1" id="KW-0175">Coiled coil</keyword>
<organism evidence="3 4">
    <name type="scientific">Prorocentrum cordatum</name>
    <dbReference type="NCBI Taxonomy" id="2364126"/>
    <lineage>
        <taxon>Eukaryota</taxon>
        <taxon>Sar</taxon>
        <taxon>Alveolata</taxon>
        <taxon>Dinophyceae</taxon>
        <taxon>Prorocentrales</taxon>
        <taxon>Prorocentraceae</taxon>
        <taxon>Prorocentrum</taxon>
    </lineage>
</organism>
<evidence type="ECO:0000313" key="3">
    <source>
        <dbReference type="EMBL" id="CAK0890921.1"/>
    </source>
</evidence>
<comment type="caution">
    <text evidence="3">The sequence shown here is derived from an EMBL/GenBank/DDBJ whole genome shotgun (WGS) entry which is preliminary data.</text>
</comment>